<name>A0ABR0A3I2_9CRUS</name>
<accession>A0ABR0A3I2</accession>
<comment type="caution">
    <text evidence="2">The sequence shown here is derived from an EMBL/GenBank/DDBJ whole genome shotgun (WGS) entry which is preliminary data.</text>
</comment>
<evidence type="ECO:0000313" key="3">
    <source>
        <dbReference type="Proteomes" id="UP001234178"/>
    </source>
</evidence>
<dbReference type="Proteomes" id="UP001234178">
    <property type="component" value="Unassembled WGS sequence"/>
</dbReference>
<evidence type="ECO:0000256" key="1">
    <source>
        <dbReference type="SAM" id="MobiDB-lite"/>
    </source>
</evidence>
<reference evidence="2 3" key="1">
    <citation type="journal article" date="2023" name="Nucleic Acids Res.">
        <title>The hologenome of Daphnia magna reveals possible DNA methylation and microbiome-mediated evolution of the host genome.</title>
        <authorList>
            <person name="Chaturvedi A."/>
            <person name="Li X."/>
            <person name="Dhandapani V."/>
            <person name="Marshall H."/>
            <person name="Kissane S."/>
            <person name="Cuenca-Cambronero M."/>
            <person name="Asole G."/>
            <person name="Calvet F."/>
            <person name="Ruiz-Romero M."/>
            <person name="Marangio P."/>
            <person name="Guigo R."/>
            <person name="Rago D."/>
            <person name="Mirbahai L."/>
            <person name="Eastwood N."/>
            <person name="Colbourne J.K."/>
            <person name="Zhou J."/>
            <person name="Mallon E."/>
            <person name="Orsini L."/>
        </authorList>
    </citation>
    <scope>NUCLEOTIDE SEQUENCE [LARGE SCALE GENOMIC DNA]</scope>
    <source>
        <strain evidence="2">LRV0_1</strain>
    </source>
</reference>
<gene>
    <name evidence="2" type="ORF">OUZ56_001554</name>
</gene>
<keyword evidence="3" id="KW-1185">Reference proteome</keyword>
<feature type="compositionally biased region" description="Basic and acidic residues" evidence="1">
    <location>
        <begin position="15"/>
        <end position="29"/>
    </location>
</feature>
<organism evidence="2 3">
    <name type="scientific">Daphnia magna</name>
    <dbReference type="NCBI Taxonomy" id="35525"/>
    <lineage>
        <taxon>Eukaryota</taxon>
        <taxon>Metazoa</taxon>
        <taxon>Ecdysozoa</taxon>
        <taxon>Arthropoda</taxon>
        <taxon>Crustacea</taxon>
        <taxon>Branchiopoda</taxon>
        <taxon>Diplostraca</taxon>
        <taxon>Cladocera</taxon>
        <taxon>Anomopoda</taxon>
        <taxon>Daphniidae</taxon>
        <taxon>Daphnia</taxon>
    </lineage>
</organism>
<dbReference type="EMBL" id="JAOYFB010000036">
    <property type="protein sequence ID" value="KAK4019539.1"/>
    <property type="molecule type" value="Genomic_DNA"/>
</dbReference>
<evidence type="ECO:0000313" key="2">
    <source>
        <dbReference type="EMBL" id="KAK4019539.1"/>
    </source>
</evidence>
<sequence length="64" mass="7407">MERKKVEGEMLADGIQRKSNEARREKGERPQGYLPTPEAKRSHKAPRRPAANVRIGLWRESSEH</sequence>
<feature type="region of interest" description="Disordered" evidence="1">
    <location>
        <begin position="1"/>
        <end position="64"/>
    </location>
</feature>
<protein>
    <submittedName>
        <fullName evidence="2">Uncharacterized protein</fullName>
    </submittedName>
</protein>
<proteinExistence type="predicted"/>